<protein>
    <submittedName>
        <fullName evidence="1">Uncharacterized protein</fullName>
    </submittedName>
</protein>
<dbReference type="Proteomes" id="UP000821865">
    <property type="component" value="Chromosome 10"/>
</dbReference>
<keyword evidence="2" id="KW-1185">Reference proteome</keyword>
<organism evidence="1 2">
    <name type="scientific">Dermacentor silvarum</name>
    <name type="common">Tick</name>
    <dbReference type="NCBI Taxonomy" id="543639"/>
    <lineage>
        <taxon>Eukaryota</taxon>
        <taxon>Metazoa</taxon>
        <taxon>Ecdysozoa</taxon>
        <taxon>Arthropoda</taxon>
        <taxon>Chelicerata</taxon>
        <taxon>Arachnida</taxon>
        <taxon>Acari</taxon>
        <taxon>Parasitiformes</taxon>
        <taxon>Ixodida</taxon>
        <taxon>Ixodoidea</taxon>
        <taxon>Ixodidae</taxon>
        <taxon>Rhipicephalinae</taxon>
        <taxon>Dermacentor</taxon>
    </lineage>
</organism>
<accession>A0ACB8DQH6</accession>
<name>A0ACB8DQH6_DERSI</name>
<dbReference type="EMBL" id="CM023479">
    <property type="protein sequence ID" value="KAH7974732.1"/>
    <property type="molecule type" value="Genomic_DNA"/>
</dbReference>
<sequence>MSYAIDERLTYQRTELRRILTGWIQETAIGMDLTKTPGIVERSLTPDWSGFVVISEPNMDMDATEESDPCHSPGRLEISLDSSSGESSSCEAPASPMEATPIKPPPSLSGAITRKRKASRRFAASLSKSHDSSSGADAATGSSRTPRKRKSYSVTEKLALVAEVEAGRKKVDICREYGISASTLASITKNKEQFMAAFEESRMKAKRLRKATREDLDRALLRWYHQATASGTPISGPLLQAKAEKIAADLGYENCSVPNAWIDRFKKRHSLAYARDRKEMGADIPDVDTWLNTSWPQIRTGYSSWDIFSAVETGLFFRALPKEAAQLSGASCEQGQLAQDRFTIYLCTNMTGDERRPLVVIGASPLPHSVVLPGLTYAVNERSWMTRRLFLEELRRWDGELESRNRKVLLLVDQTVCHELSKKANLKNIDIIYPPPNTSGFLIPLDHGVVHSLKRNYRRALVIHTVLQEIPTVLQVHEALRLLAVAWKGVKDQTIRSAFGACGLHSMHHLNDNAEDGDHDETDDPLELWSSRYDLPEELVDGIGEFEAIDEFVATSAKLQSDKGGDDAGELSSSKADGGALSSKKADGIAPFEVLDAVDLLLKYCENSPLGISRADAEKAAEGLNALRFSAQMTAFKRTYALDSKRHTRR</sequence>
<evidence type="ECO:0000313" key="2">
    <source>
        <dbReference type="Proteomes" id="UP000821865"/>
    </source>
</evidence>
<reference evidence="1" key="1">
    <citation type="submission" date="2020-05" db="EMBL/GenBank/DDBJ databases">
        <title>Large-scale comparative analyses of tick genomes elucidate their genetic diversity and vector capacities.</title>
        <authorList>
            <person name="Jia N."/>
            <person name="Wang J."/>
            <person name="Shi W."/>
            <person name="Du L."/>
            <person name="Sun Y."/>
            <person name="Zhan W."/>
            <person name="Jiang J."/>
            <person name="Wang Q."/>
            <person name="Zhang B."/>
            <person name="Ji P."/>
            <person name="Sakyi L.B."/>
            <person name="Cui X."/>
            <person name="Yuan T."/>
            <person name="Jiang B."/>
            <person name="Yang W."/>
            <person name="Lam T.T.-Y."/>
            <person name="Chang Q."/>
            <person name="Ding S."/>
            <person name="Wang X."/>
            <person name="Zhu J."/>
            <person name="Ruan X."/>
            <person name="Zhao L."/>
            <person name="Wei J."/>
            <person name="Que T."/>
            <person name="Du C."/>
            <person name="Cheng J."/>
            <person name="Dai P."/>
            <person name="Han X."/>
            <person name="Huang E."/>
            <person name="Gao Y."/>
            <person name="Liu J."/>
            <person name="Shao H."/>
            <person name="Ye R."/>
            <person name="Li L."/>
            <person name="Wei W."/>
            <person name="Wang X."/>
            <person name="Wang C."/>
            <person name="Yang T."/>
            <person name="Huo Q."/>
            <person name="Li W."/>
            <person name="Guo W."/>
            <person name="Chen H."/>
            <person name="Zhou L."/>
            <person name="Ni X."/>
            <person name="Tian J."/>
            <person name="Zhou Y."/>
            <person name="Sheng Y."/>
            <person name="Liu T."/>
            <person name="Pan Y."/>
            <person name="Xia L."/>
            <person name="Li J."/>
            <person name="Zhao F."/>
            <person name="Cao W."/>
        </authorList>
    </citation>
    <scope>NUCLEOTIDE SEQUENCE</scope>
    <source>
        <strain evidence="1">Dsil-2018</strain>
    </source>
</reference>
<evidence type="ECO:0000313" key="1">
    <source>
        <dbReference type="EMBL" id="KAH7974732.1"/>
    </source>
</evidence>
<gene>
    <name evidence="1" type="ORF">HPB49_018886</name>
</gene>
<comment type="caution">
    <text evidence="1">The sequence shown here is derived from an EMBL/GenBank/DDBJ whole genome shotgun (WGS) entry which is preliminary data.</text>
</comment>
<proteinExistence type="predicted"/>